<dbReference type="Proteomes" id="UP000294752">
    <property type="component" value="Unassembled WGS sequence"/>
</dbReference>
<proteinExistence type="predicted"/>
<sequence length="190" mass="21509">METIDKIREDIKTRIDIELENISAQGQLFNSLDRDVVAAHVINQVKELYRFNLTLDDVHGKVEIFNEDTSGEGGIVHRFAMVSYPITLHHNSAAVFEMLRQTSTTEIELGKEHIAVFVGLAEDNVDEIDLQRVFDRATDFIVESNRLGEEVQLLIDQRFEEVRLSVEAMRQTMPLSDQPISGAGDQPLVS</sequence>
<dbReference type="OrthoDB" id="714911at2"/>
<dbReference type="AlphaFoldDB" id="A0A4R7CZC1"/>
<keyword evidence="2" id="KW-1185">Reference proteome</keyword>
<gene>
    <name evidence="1" type="ORF">B0I21_105408</name>
</gene>
<evidence type="ECO:0000313" key="2">
    <source>
        <dbReference type="Proteomes" id="UP000294752"/>
    </source>
</evidence>
<name>A0A4R7CZC1_9SPHI</name>
<dbReference type="EMBL" id="SNZV01000005">
    <property type="protein sequence ID" value="TDS13272.1"/>
    <property type="molecule type" value="Genomic_DNA"/>
</dbReference>
<evidence type="ECO:0000313" key="1">
    <source>
        <dbReference type="EMBL" id="TDS13272.1"/>
    </source>
</evidence>
<organism evidence="1 2">
    <name type="scientific">Sphingobacterium paludis</name>
    <dbReference type="NCBI Taxonomy" id="1476465"/>
    <lineage>
        <taxon>Bacteria</taxon>
        <taxon>Pseudomonadati</taxon>
        <taxon>Bacteroidota</taxon>
        <taxon>Sphingobacteriia</taxon>
        <taxon>Sphingobacteriales</taxon>
        <taxon>Sphingobacteriaceae</taxon>
        <taxon>Sphingobacterium</taxon>
    </lineage>
</organism>
<reference evidence="1 2" key="1">
    <citation type="submission" date="2019-03" db="EMBL/GenBank/DDBJ databases">
        <title>Genomic Encyclopedia of Type Strains, Phase III (KMG-III): the genomes of soil and plant-associated and newly described type strains.</title>
        <authorList>
            <person name="Whitman W."/>
        </authorList>
    </citation>
    <scope>NUCLEOTIDE SEQUENCE [LARGE SCALE GENOMIC DNA]</scope>
    <source>
        <strain evidence="1 2">CGMCC 1.12801</strain>
    </source>
</reference>
<protein>
    <submittedName>
        <fullName evidence="1">Uncharacterized protein</fullName>
    </submittedName>
</protein>
<comment type="caution">
    <text evidence="1">The sequence shown here is derived from an EMBL/GenBank/DDBJ whole genome shotgun (WGS) entry which is preliminary data.</text>
</comment>
<accession>A0A4R7CZC1</accession>
<dbReference type="RefSeq" id="WP_133640741.1">
    <property type="nucleotide sequence ID" value="NZ_SNZV01000005.1"/>
</dbReference>